<gene>
    <name evidence="1" type="ORF">DMENIID0003_08420</name>
</gene>
<sequence length="105" mass="11839">MFFTPLYLVFLRSLLDNIEKQTSATTEQMEKNENIILLPQCLTSTPKSTHENIELAIYPNNPVKLTIAHTLFCGAISTAITPVSTCTPNIKNPDKIAPRFIRIMF</sequence>
<dbReference type="EMBL" id="AP029172">
    <property type="protein sequence ID" value="BFD47768.1"/>
    <property type="molecule type" value="Genomic_DNA"/>
</dbReference>
<name>A0AAT9GD50_9RICK</name>
<organism evidence="1">
    <name type="scientific">Wolbachia endosymbiont of Sergentomyia squamirostris</name>
    <dbReference type="NCBI Taxonomy" id="3113640"/>
    <lineage>
        <taxon>Bacteria</taxon>
        <taxon>Pseudomonadati</taxon>
        <taxon>Pseudomonadota</taxon>
        <taxon>Alphaproteobacteria</taxon>
        <taxon>Rickettsiales</taxon>
        <taxon>Anaplasmataceae</taxon>
        <taxon>Wolbachieae</taxon>
        <taxon>Wolbachia</taxon>
    </lineage>
</organism>
<protein>
    <submittedName>
        <fullName evidence="1">Uncharacterized protein</fullName>
    </submittedName>
</protein>
<evidence type="ECO:0000313" key="1">
    <source>
        <dbReference type="EMBL" id="BFD47768.1"/>
    </source>
</evidence>
<accession>A0AAT9GD50</accession>
<dbReference type="AlphaFoldDB" id="A0AAT9GD50"/>
<reference evidence="1" key="1">
    <citation type="submission" date="2024-01" db="EMBL/GenBank/DDBJ databases">
        <title>Sequencing the genomes of a sandfly, Sergentomyia squamirostris, and its two endosymbionts.</title>
        <authorList>
            <person name="Itokawa K."/>
            <person name="Sanjoba C."/>
        </authorList>
    </citation>
    <scope>NUCLEOTIDE SEQUENCE</scope>
    <source>
        <strain evidence="1">WSSQ</strain>
    </source>
</reference>
<proteinExistence type="predicted"/>